<accession>A0A6I8V395</accession>
<dbReference type="Proteomes" id="UP000001819">
    <property type="component" value="Chromosome 2"/>
</dbReference>
<sequence length="320" mass="35992">MKGSIIEEEFIIPKYPLLPVPLIKYETIHNLDCSKDLSVSLPIAIEAVKDAAGGDAPKALTAGARMFQSIGSKEAFSEEPEEVKYKWSSPRLMILCADGDINCAMHYLLESLHDPFAANAVATLLLQESMLEEFVNRLEDRLEELRPEIANHPVYLTTLTRIEELKARTIVSSLEKVPRHASPTIVFDLSHSYLGDGPTGVITLHTFRTFKEALQLQARESVDFTSVSIWNEKLSAAYELVARLNFDIFLLNCFYVNLDPIGLAFVSNLNSAKVTQDYHYETLTFKKKRKVIVHPATTIWGQKAKELQPPKPRSLNALMM</sequence>
<dbReference type="GO" id="GO:0016620">
    <property type="term" value="F:oxidoreductase activity, acting on the aldehyde or oxo group of donors, NAD or NADP as acceptor"/>
    <property type="evidence" value="ECO:0007669"/>
    <property type="project" value="InterPro"/>
</dbReference>
<dbReference type="KEGG" id="dpo:6897545"/>
<proteinExistence type="predicted"/>
<keyword evidence="1" id="KW-1185">Reference proteome</keyword>
<organism evidence="1 2">
    <name type="scientific">Drosophila pseudoobscura pseudoobscura</name>
    <name type="common">Fruit fly</name>
    <dbReference type="NCBI Taxonomy" id="46245"/>
    <lineage>
        <taxon>Eukaryota</taxon>
        <taxon>Metazoa</taxon>
        <taxon>Ecdysozoa</taxon>
        <taxon>Arthropoda</taxon>
        <taxon>Hexapoda</taxon>
        <taxon>Insecta</taxon>
        <taxon>Pterygota</taxon>
        <taxon>Neoptera</taxon>
        <taxon>Endopterygota</taxon>
        <taxon>Diptera</taxon>
        <taxon>Brachycera</taxon>
        <taxon>Muscomorpha</taxon>
        <taxon>Ephydroidea</taxon>
        <taxon>Drosophilidae</taxon>
        <taxon>Drosophila</taxon>
        <taxon>Sophophora</taxon>
    </lineage>
</organism>
<dbReference type="Pfam" id="PF07368">
    <property type="entry name" value="DUF1487"/>
    <property type="match status" value="1"/>
</dbReference>
<evidence type="ECO:0000313" key="2">
    <source>
        <dbReference type="RefSeq" id="XP_002137691.2"/>
    </source>
</evidence>
<reference evidence="2" key="2">
    <citation type="submission" date="2025-08" db="UniProtKB">
        <authorList>
            <consortium name="RefSeq"/>
        </authorList>
    </citation>
    <scope>IDENTIFICATION</scope>
    <source>
        <strain evidence="2">MV-25-SWS-2005</strain>
        <tissue evidence="2">Whole body</tissue>
    </source>
</reference>
<name>A0A6I8V395_DROPS</name>
<dbReference type="InParanoid" id="A0A6I8V395"/>
<dbReference type="Gene3D" id="3.40.309.10">
    <property type="entry name" value="Aldehyde Dehydrogenase, Chain A, domain 2"/>
    <property type="match status" value="1"/>
</dbReference>
<protein>
    <submittedName>
        <fullName evidence="2">Uncharacterized protein</fullName>
    </submittedName>
</protein>
<dbReference type="RefSeq" id="XP_002137691.2">
    <property type="nucleotide sequence ID" value="XM_002137655.3"/>
</dbReference>
<dbReference type="SUPFAM" id="SSF53720">
    <property type="entry name" value="ALDH-like"/>
    <property type="match status" value="1"/>
</dbReference>
<gene>
    <name evidence="2" type="primary">LOC6897545</name>
</gene>
<dbReference type="InterPro" id="IPR009961">
    <property type="entry name" value="DUF1487"/>
</dbReference>
<dbReference type="InterPro" id="IPR016163">
    <property type="entry name" value="Ald_DH_C"/>
</dbReference>
<evidence type="ECO:0000313" key="1">
    <source>
        <dbReference type="Proteomes" id="UP000001819"/>
    </source>
</evidence>
<dbReference type="PANTHER" id="PTHR21644:SF0">
    <property type="entry name" value="AT02555P-RELATED"/>
    <property type="match status" value="1"/>
</dbReference>
<dbReference type="AlphaFoldDB" id="A0A6I8V395"/>
<reference evidence="1" key="1">
    <citation type="submission" date="2024-06" db="UniProtKB">
        <authorList>
            <consortium name="RefSeq"/>
        </authorList>
    </citation>
    <scope>NUCLEOTIDE SEQUENCE [LARGE SCALE GENOMIC DNA]</scope>
    <source>
        <strain evidence="1">MV2-25</strain>
    </source>
</reference>
<dbReference type="PANTHER" id="PTHR21644">
    <property type="entry name" value="AT02555P-RELATED"/>
    <property type="match status" value="1"/>
</dbReference>
<dbReference type="InterPro" id="IPR016161">
    <property type="entry name" value="Ald_DH/histidinol_DH"/>
</dbReference>